<feature type="signal peptide" evidence="2">
    <location>
        <begin position="1"/>
        <end position="21"/>
    </location>
</feature>
<proteinExistence type="predicted"/>
<evidence type="ECO:0000313" key="3">
    <source>
        <dbReference type="EMBL" id="SFV11208.1"/>
    </source>
</evidence>
<dbReference type="NCBIfam" id="TIGR02595">
    <property type="entry name" value="PEP_CTERM"/>
    <property type="match status" value="1"/>
</dbReference>
<keyword evidence="4" id="KW-1185">Reference proteome</keyword>
<sequence length="183" mass="19775">MKKFYMLCVVLLGLFSQSAMAAPVGWYQLNASWRDGQFSGQFHYDSASPYRITEITGTLVDLAQATVINKVWNLENAQPESWVFVNNTNPADPGGHDAGFYLNLVDLGATLTLDTAAGNGLFDWSGDFAYYNPSQLDDSPLLSFSIVDANAVPVPGTAALMVAGLLGMLSSRRSKSRSAPRKA</sequence>
<protein>
    <submittedName>
        <fullName evidence="3">PEP-CTERM protein-sorting domain-containing protein</fullName>
    </submittedName>
</protein>
<evidence type="ECO:0000256" key="2">
    <source>
        <dbReference type="SAM" id="SignalP"/>
    </source>
</evidence>
<dbReference type="EMBL" id="FPBO01000033">
    <property type="protein sequence ID" value="SFV11208.1"/>
    <property type="molecule type" value="Genomic_DNA"/>
</dbReference>
<dbReference type="AlphaFoldDB" id="A0A1I7LNE9"/>
<feature type="transmembrane region" description="Helical" evidence="1">
    <location>
        <begin position="151"/>
        <end position="169"/>
    </location>
</feature>
<organism evidence="3 4">
    <name type="scientific">Pseudoduganella namucuonensis</name>
    <dbReference type="NCBI Taxonomy" id="1035707"/>
    <lineage>
        <taxon>Bacteria</taxon>
        <taxon>Pseudomonadati</taxon>
        <taxon>Pseudomonadota</taxon>
        <taxon>Betaproteobacteria</taxon>
        <taxon>Burkholderiales</taxon>
        <taxon>Oxalobacteraceae</taxon>
        <taxon>Telluria group</taxon>
        <taxon>Pseudoduganella</taxon>
    </lineage>
</organism>
<dbReference type="RefSeq" id="WP_093558695.1">
    <property type="nucleotide sequence ID" value="NZ_FPBO01000033.1"/>
</dbReference>
<evidence type="ECO:0000313" key="4">
    <source>
        <dbReference type="Proteomes" id="UP000199391"/>
    </source>
</evidence>
<keyword evidence="2" id="KW-0732">Signal</keyword>
<keyword evidence="1" id="KW-0472">Membrane</keyword>
<keyword evidence="1" id="KW-1133">Transmembrane helix</keyword>
<evidence type="ECO:0000256" key="1">
    <source>
        <dbReference type="SAM" id="Phobius"/>
    </source>
</evidence>
<accession>A0A1I7LNE9</accession>
<dbReference type="InterPro" id="IPR013424">
    <property type="entry name" value="Ice-binding_C"/>
</dbReference>
<reference evidence="4" key="1">
    <citation type="submission" date="2016-10" db="EMBL/GenBank/DDBJ databases">
        <authorList>
            <person name="Varghese N."/>
            <person name="Submissions S."/>
        </authorList>
    </citation>
    <scope>NUCLEOTIDE SEQUENCE [LARGE SCALE GENOMIC DNA]</scope>
    <source>
        <strain evidence="4">CGMCC 1.11014</strain>
    </source>
</reference>
<name>A0A1I7LNE9_9BURK</name>
<keyword evidence="1" id="KW-0812">Transmembrane</keyword>
<feature type="chain" id="PRO_5011711491" evidence="2">
    <location>
        <begin position="22"/>
        <end position="183"/>
    </location>
</feature>
<dbReference type="OrthoDB" id="8756743at2"/>
<dbReference type="Proteomes" id="UP000199391">
    <property type="component" value="Unassembled WGS sequence"/>
</dbReference>
<gene>
    <name evidence="3" type="ORF">SAMN05216552_103359</name>
</gene>